<accession>A0ABP4U6V3</accession>
<keyword evidence="2" id="KW-1185">Reference proteome</keyword>
<dbReference type="EMBL" id="BAAANY010000023">
    <property type="protein sequence ID" value="GAA1699830.1"/>
    <property type="molecule type" value="Genomic_DNA"/>
</dbReference>
<dbReference type="Proteomes" id="UP001500618">
    <property type="component" value="Unassembled WGS sequence"/>
</dbReference>
<evidence type="ECO:0000313" key="1">
    <source>
        <dbReference type="EMBL" id="GAA1699830.1"/>
    </source>
</evidence>
<evidence type="ECO:0000313" key="2">
    <source>
        <dbReference type="Proteomes" id="UP001500618"/>
    </source>
</evidence>
<protein>
    <submittedName>
        <fullName evidence="1">Uncharacterized protein</fullName>
    </submittedName>
</protein>
<gene>
    <name evidence="1" type="ORF">GCM10009765_56540</name>
</gene>
<organism evidence="1 2">
    <name type="scientific">Fodinicola feengrottensis</name>
    <dbReference type="NCBI Taxonomy" id="435914"/>
    <lineage>
        <taxon>Bacteria</taxon>
        <taxon>Bacillati</taxon>
        <taxon>Actinomycetota</taxon>
        <taxon>Actinomycetes</taxon>
        <taxon>Mycobacteriales</taxon>
        <taxon>Fodinicola</taxon>
    </lineage>
</organism>
<sequence length="55" mass="5216">MAPGKLSSATEYKLGSAAAAGAGTAVAPSTAPPAAAAAVINRLLVTGFSVDVKES</sequence>
<name>A0ABP4U6V3_9ACTN</name>
<reference evidence="2" key="1">
    <citation type="journal article" date="2019" name="Int. J. Syst. Evol. Microbiol.">
        <title>The Global Catalogue of Microorganisms (GCM) 10K type strain sequencing project: providing services to taxonomists for standard genome sequencing and annotation.</title>
        <authorList>
            <consortium name="The Broad Institute Genomics Platform"/>
            <consortium name="The Broad Institute Genome Sequencing Center for Infectious Disease"/>
            <person name="Wu L."/>
            <person name="Ma J."/>
        </authorList>
    </citation>
    <scope>NUCLEOTIDE SEQUENCE [LARGE SCALE GENOMIC DNA]</scope>
    <source>
        <strain evidence="2">JCM 14718</strain>
    </source>
</reference>
<comment type="caution">
    <text evidence="1">The sequence shown here is derived from an EMBL/GenBank/DDBJ whole genome shotgun (WGS) entry which is preliminary data.</text>
</comment>
<proteinExistence type="predicted"/>